<feature type="transmembrane region" description="Helical" evidence="7">
    <location>
        <begin position="9"/>
        <end position="29"/>
    </location>
</feature>
<comment type="subcellular location">
    <subcellularLocation>
        <location evidence="1 7">Cell membrane</location>
        <topology evidence="1 7">Multi-pass membrane protein</topology>
    </subcellularLocation>
</comment>
<evidence type="ECO:0000313" key="11">
    <source>
        <dbReference type="Proteomes" id="UP000095651"/>
    </source>
</evidence>
<protein>
    <submittedName>
        <fullName evidence="10">ABC transporter permease</fullName>
    </submittedName>
    <submittedName>
        <fullName evidence="9">Transport system permease, nickel or dipeptide</fullName>
    </submittedName>
</protein>
<keyword evidence="6 7" id="KW-0472">Membrane</keyword>
<keyword evidence="5 7" id="KW-1133">Transmembrane helix</keyword>
<evidence type="ECO:0000313" key="12">
    <source>
        <dbReference type="Proteomes" id="UP000263014"/>
    </source>
</evidence>
<dbReference type="InterPro" id="IPR000515">
    <property type="entry name" value="MetI-like"/>
</dbReference>
<proteinExistence type="inferred from homology"/>
<dbReference type="Pfam" id="PF00528">
    <property type="entry name" value="BPD_transp_1"/>
    <property type="match status" value="1"/>
</dbReference>
<name>A0A174JME8_9FIRM</name>
<dbReference type="Proteomes" id="UP000263014">
    <property type="component" value="Unassembled WGS sequence"/>
</dbReference>
<evidence type="ECO:0000256" key="7">
    <source>
        <dbReference type="RuleBase" id="RU363032"/>
    </source>
</evidence>
<keyword evidence="2 7" id="KW-0813">Transport</keyword>
<dbReference type="EMBL" id="CYZE01000016">
    <property type="protein sequence ID" value="CUP00923.1"/>
    <property type="molecule type" value="Genomic_DNA"/>
</dbReference>
<evidence type="ECO:0000313" key="10">
    <source>
        <dbReference type="EMBL" id="RGJ06174.1"/>
    </source>
</evidence>
<dbReference type="Pfam" id="PF19300">
    <property type="entry name" value="BPD_transp_1_N"/>
    <property type="match status" value="1"/>
</dbReference>
<evidence type="ECO:0000256" key="1">
    <source>
        <dbReference type="ARBA" id="ARBA00004651"/>
    </source>
</evidence>
<feature type="transmembrane region" description="Helical" evidence="7">
    <location>
        <begin position="227"/>
        <end position="253"/>
    </location>
</feature>
<feature type="transmembrane region" description="Helical" evidence="7">
    <location>
        <begin position="103"/>
        <end position="126"/>
    </location>
</feature>
<evidence type="ECO:0000256" key="2">
    <source>
        <dbReference type="ARBA" id="ARBA00022448"/>
    </source>
</evidence>
<dbReference type="CDD" id="cd06261">
    <property type="entry name" value="TM_PBP2"/>
    <property type="match status" value="1"/>
</dbReference>
<feature type="transmembrane region" description="Helical" evidence="7">
    <location>
        <begin position="281"/>
        <end position="304"/>
    </location>
</feature>
<gene>
    <name evidence="9" type="primary">nikB</name>
    <name evidence="10" type="ORF">DXD79_09320</name>
    <name evidence="9" type="ORF">ERS852407_04681</name>
</gene>
<dbReference type="RefSeq" id="WP_055658826.1">
    <property type="nucleotide sequence ID" value="NZ_CABIXC010000016.1"/>
</dbReference>
<comment type="similarity">
    <text evidence="7">Belongs to the binding-protein-dependent transport system permease family.</text>
</comment>
<dbReference type="InterPro" id="IPR045621">
    <property type="entry name" value="BPD_transp_1_N"/>
</dbReference>
<keyword evidence="3" id="KW-1003">Cell membrane</keyword>
<keyword evidence="4 7" id="KW-0812">Transmembrane</keyword>
<evidence type="ECO:0000259" key="8">
    <source>
        <dbReference type="PROSITE" id="PS50928"/>
    </source>
</evidence>
<dbReference type="PANTHER" id="PTHR43163">
    <property type="entry name" value="DIPEPTIDE TRANSPORT SYSTEM PERMEASE PROTEIN DPPB-RELATED"/>
    <property type="match status" value="1"/>
</dbReference>
<dbReference type="GO" id="GO:0071916">
    <property type="term" value="F:dipeptide transmembrane transporter activity"/>
    <property type="evidence" value="ECO:0007669"/>
    <property type="project" value="TreeGrafter"/>
</dbReference>
<evidence type="ECO:0000256" key="5">
    <source>
        <dbReference type="ARBA" id="ARBA00022989"/>
    </source>
</evidence>
<feature type="transmembrane region" description="Helical" evidence="7">
    <location>
        <begin position="172"/>
        <end position="191"/>
    </location>
</feature>
<dbReference type="EMBL" id="QSON01000003">
    <property type="protein sequence ID" value="RGJ06174.1"/>
    <property type="molecule type" value="Genomic_DNA"/>
</dbReference>
<reference evidence="10 12" key="2">
    <citation type="submission" date="2018-08" db="EMBL/GenBank/DDBJ databases">
        <title>A genome reference for cultivated species of the human gut microbiota.</title>
        <authorList>
            <person name="Zou Y."/>
            <person name="Xue W."/>
            <person name="Luo G."/>
        </authorList>
    </citation>
    <scope>NUCLEOTIDE SEQUENCE [LARGE SCALE GENOMIC DNA]</scope>
    <source>
        <strain evidence="10 12">TM09-12</strain>
    </source>
</reference>
<dbReference type="Gene3D" id="1.10.3720.10">
    <property type="entry name" value="MetI-like"/>
    <property type="match status" value="1"/>
</dbReference>
<dbReference type="SUPFAM" id="SSF161098">
    <property type="entry name" value="MetI-like"/>
    <property type="match status" value="1"/>
</dbReference>
<evidence type="ECO:0000256" key="3">
    <source>
        <dbReference type="ARBA" id="ARBA00022475"/>
    </source>
</evidence>
<reference evidence="9 11" key="1">
    <citation type="submission" date="2015-09" db="EMBL/GenBank/DDBJ databases">
        <authorList>
            <consortium name="Pathogen Informatics"/>
        </authorList>
    </citation>
    <scope>NUCLEOTIDE SEQUENCE [LARGE SCALE GENOMIC DNA]</scope>
    <source>
        <strain evidence="9 11">2789STDY5608850</strain>
    </source>
</reference>
<evidence type="ECO:0000313" key="9">
    <source>
        <dbReference type="EMBL" id="CUP00923.1"/>
    </source>
</evidence>
<dbReference type="Proteomes" id="UP000095651">
    <property type="component" value="Unassembled WGS sequence"/>
</dbReference>
<sequence>MLRYIVRRILSVIPVLIGISVMAFMLGLLTPGDPAAMALGRDGVSQVTPELLEAKREELGLNDPGAVQYLRWAGKVLQGDLGRSYSDHSQVSGELLRRLPMTLKLACSGMALVCVFGISFGIFSAAFVNRAPDQGMKFLTNLMMAVPSFWLAIVMIILFGEKWKLLPTNGVGGIRHMILPSVTLACANIAMTQRLMRSSMLTEFGRQYMLAADAKGIKKSRLMLCHAFPNAVLPVITLFGNYLGGMLGGSVIIENMFSLPGIGSYVLEAIHSRDYPVIQGYVLFTGVIYVTVSLAADLLCAWLNPKIRLGDGGKRGEGGRNE</sequence>
<dbReference type="GO" id="GO:0005886">
    <property type="term" value="C:plasma membrane"/>
    <property type="evidence" value="ECO:0007669"/>
    <property type="project" value="UniProtKB-SubCell"/>
</dbReference>
<dbReference type="PROSITE" id="PS50928">
    <property type="entry name" value="ABC_TM1"/>
    <property type="match status" value="1"/>
</dbReference>
<dbReference type="PANTHER" id="PTHR43163:SF6">
    <property type="entry name" value="DIPEPTIDE TRANSPORT SYSTEM PERMEASE PROTEIN DPPB-RELATED"/>
    <property type="match status" value="1"/>
</dbReference>
<evidence type="ECO:0000256" key="6">
    <source>
        <dbReference type="ARBA" id="ARBA00023136"/>
    </source>
</evidence>
<dbReference type="InterPro" id="IPR035906">
    <property type="entry name" value="MetI-like_sf"/>
</dbReference>
<accession>A0A174JME8</accession>
<feature type="domain" description="ABC transmembrane type-1" evidence="8">
    <location>
        <begin position="99"/>
        <end position="300"/>
    </location>
</feature>
<organism evidence="9 11">
    <name type="scientific">Hungatella hathewayi</name>
    <dbReference type="NCBI Taxonomy" id="154046"/>
    <lineage>
        <taxon>Bacteria</taxon>
        <taxon>Bacillati</taxon>
        <taxon>Bacillota</taxon>
        <taxon>Clostridia</taxon>
        <taxon>Lachnospirales</taxon>
        <taxon>Lachnospiraceae</taxon>
        <taxon>Hungatella</taxon>
    </lineage>
</organism>
<feature type="transmembrane region" description="Helical" evidence="7">
    <location>
        <begin position="138"/>
        <end position="160"/>
    </location>
</feature>
<evidence type="ECO:0000256" key="4">
    <source>
        <dbReference type="ARBA" id="ARBA00022692"/>
    </source>
</evidence>
<dbReference type="AlphaFoldDB" id="A0A174JME8"/>